<sequence length="65" mass="6886">MKGRQPPSEATVAATSLAKRSLAKGGEGFSDSRKTGKQIPLNPPFIKGETTTPNDSSLEKGWNRG</sequence>
<dbReference type="STRING" id="1817892.AUK40_05570"/>
<protein>
    <submittedName>
        <fullName evidence="2">Uncharacterized protein</fullName>
    </submittedName>
</protein>
<evidence type="ECO:0000313" key="3">
    <source>
        <dbReference type="Proteomes" id="UP000183245"/>
    </source>
</evidence>
<reference evidence="2" key="1">
    <citation type="journal article" date="2016" name="Environ. Microbiol.">
        <title>Genomic resolution of a cold subsurface aquifer community provides metabolic insights for novel microbes adapted to high CO concentrations.</title>
        <authorList>
            <person name="Probst A.J."/>
            <person name="Castelle C.J."/>
            <person name="Singh A."/>
            <person name="Brown C.T."/>
            <person name="Anantharaman K."/>
            <person name="Sharon I."/>
            <person name="Hug L.A."/>
            <person name="Burstein D."/>
            <person name="Emerson J.B."/>
            <person name="Thomas B.C."/>
            <person name="Banfield J.F."/>
        </authorList>
    </citation>
    <scope>NUCLEOTIDE SEQUENCE [LARGE SCALE GENOMIC DNA]</scope>
    <source>
        <strain evidence="2">CG2_30_54_11</strain>
    </source>
</reference>
<dbReference type="AlphaFoldDB" id="A0A1J5IFQ8"/>
<dbReference type="Proteomes" id="UP000183245">
    <property type="component" value="Unassembled WGS sequence"/>
</dbReference>
<evidence type="ECO:0000256" key="1">
    <source>
        <dbReference type="SAM" id="MobiDB-lite"/>
    </source>
</evidence>
<feature type="region of interest" description="Disordered" evidence="1">
    <location>
        <begin position="1"/>
        <end position="65"/>
    </location>
</feature>
<organism evidence="2 3">
    <name type="scientific">Candidatus Wirthbacteria bacterium CG2_30_54_11</name>
    <dbReference type="NCBI Taxonomy" id="1817892"/>
    <lineage>
        <taxon>Bacteria</taxon>
        <taxon>Candidatus Wirthbacteria</taxon>
    </lineage>
</organism>
<comment type="caution">
    <text evidence="2">The sequence shown here is derived from an EMBL/GenBank/DDBJ whole genome shotgun (WGS) entry which is preliminary data.</text>
</comment>
<proteinExistence type="predicted"/>
<dbReference type="EMBL" id="MNZT01000099">
    <property type="protein sequence ID" value="OIP95929.1"/>
    <property type="molecule type" value="Genomic_DNA"/>
</dbReference>
<evidence type="ECO:0000313" key="2">
    <source>
        <dbReference type="EMBL" id="OIP95929.1"/>
    </source>
</evidence>
<gene>
    <name evidence="2" type="ORF">AUK40_05570</name>
</gene>
<accession>A0A1J5IFQ8</accession>
<name>A0A1J5IFQ8_9BACT</name>